<organism evidence="1 2">
    <name type="scientific">Brassica cretica</name>
    <name type="common">Mustard</name>
    <dbReference type="NCBI Taxonomy" id="69181"/>
    <lineage>
        <taxon>Eukaryota</taxon>
        <taxon>Viridiplantae</taxon>
        <taxon>Streptophyta</taxon>
        <taxon>Embryophyta</taxon>
        <taxon>Tracheophyta</taxon>
        <taxon>Spermatophyta</taxon>
        <taxon>Magnoliopsida</taxon>
        <taxon>eudicotyledons</taxon>
        <taxon>Gunneridae</taxon>
        <taxon>Pentapetalae</taxon>
        <taxon>rosids</taxon>
        <taxon>malvids</taxon>
        <taxon>Brassicales</taxon>
        <taxon>Brassicaceae</taxon>
        <taxon>Brassiceae</taxon>
        <taxon>Brassica</taxon>
    </lineage>
</organism>
<reference evidence="1" key="1">
    <citation type="submission" date="2019-12" db="EMBL/GenBank/DDBJ databases">
        <title>Genome sequencing and annotation of Brassica cretica.</title>
        <authorList>
            <person name="Studholme D.J."/>
            <person name="Sarris P."/>
        </authorList>
    </citation>
    <scope>NUCLEOTIDE SEQUENCE</scope>
    <source>
        <strain evidence="1">PFS-109/04</strain>
        <tissue evidence="1">Leaf</tissue>
    </source>
</reference>
<name>A0A8S9R1K3_BRACR</name>
<gene>
    <name evidence="1" type="ORF">F2Q69_00012001</name>
</gene>
<comment type="caution">
    <text evidence="1">The sequence shown here is derived from an EMBL/GenBank/DDBJ whole genome shotgun (WGS) entry which is preliminary data.</text>
</comment>
<dbReference type="AlphaFoldDB" id="A0A8S9R1K3"/>
<protein>
    <submittedName>
        <fullName evidence="1">Uncharacterized protein</fullName>
    </submittedName>
</protein>
<sequence length="60" mass="6674">MHPVLKIVEPDHQENLELDDRTRAGTSWNASWNGMRLIGNTSCSCPGCKLRTDGAESEFV</sequence>
<proteinExistence type="predicted"/>
<accession>A0A8S9R1K3</accession>
<evidence type="ECO:0000313" key="2">
    <source>
        <dbReference type="Proteomes" id="UP000712600"/>
    </source>
</evidence>
<evidence type="ECO:0000313" key="1">
    <source>
        <dbReference type="EMBL" id="KAF3554901.1"/>
    </source>
</evidence>
<dbReference type="EMBL" id="QGKX02000996">
    <property type="protein sequence ID" value="KAF3554901.1"/>
    <property type="molecule type" value="Genomic_DNA"/>
</dbReference>
<dbReference type="Proteomes" id="UP000712600">
    <property type="component" value="Unassembled WGS sequence"/>
</dbReference>